<organism evidence="5 6">
    <name type="scientific">Patulibacter brassicae</name>
    <dbReference type="NCBI Taxonomy" id="1705717"/>
    <lineage>
        <taxon>Bacteria</taxon>
        <taxon>Bacillati</taxon>
        <taxon>Actinomycetota</taxon>
        <taxon>Thermoleophilia</taxon>
        <taxon>Solirubrobacterales</taxon>
        <taxon>Patulibacteraceae</taxon>
        <taxon>Patulibacter</taxon>
    </lineage>
</organism>
<reference evidence="5 6" key="1">
    <citation type="submission" date="2023-11" db="EMBL/GenBank/DDBJ databases">
        <authorList>
            <person name="Xu M."/>
            <person name="Jiang T."/>
        </authorList>
    </citation>
    <scope>NUCLEOTIDE SEQUENCE [LARGE SCALE GENOMIC DNA]</scope>
    <source>
        <strain evidence="5 6">SD</strain>
    </source>
</reference>
<comment type="cofactor">
    <cofactor evidence="1">
        <name>FAD</name>
        <dbReference type="ChEBI" id="CHEBI:57692"/>
    </cofactor>
</comment>
<protein>
    <submittedName>
        <fullName evidence="5">Flavin monoamine oxidase family protein</fullName>
    </submittedName>
</protein>
<dbReference type="Pfam" id="PF01593">
    <property type="entry name" value="Amino_oxidase"/>
    <property type="match status" value="1"/>
</dbReference>
<evidence type="ECO:0000313" key="5">
    <source>
        <dbReference type="EMBL" id="MDX8152546.1"/>
    </source>
</evidence>
<gene>
    <name evidence="5" type="ORF">SK069_13150</name>
</gene>
<dbReference type="SUPFAM" id="SSF54373">
    <property type="entry name" value="FAD-linked reductases, C-terminal domain"/>
    <property type="match status" value="1"/>
</dbReference>
<dbReference type="InterPro" id="IPR036188">
    <property type="entry name" value="FAD/NAD-bd_sf"/>
</dbReference>
<keyword evidence="3" id="KW-0560">Oxidoreductase</keyword>
<comment type="similarity">
    <text evidence="2">Belongs to the flavin monoamine oxidase family.</text>
</comment>
<dbReference type="PANTHER" id="PTHR43563:SF1">
    <property type="entry name" value="AMINE OXIDASE [FLAVIN-CONTAINING] B"/>
    <property type="match status" value="1"/>
</dbReference>
<sequence length="461" mass="49147">MRSTTTDVVVVGAGLSGLAAARTLVAAGASVVVLEARDRVGGRLLNHELAGGGIVEVGGQWVGPAQHRVNAVIDELGLERFPTYDEGDNQFEHRGRRSRYRGAIPRVNPLALADVAQAQARLDRMARHVPLDAPWRAPRATRWDAQTFATWIARNTATSLAREFFTLMCEAVFSAEPAELSLLHVLFYLHSGGGFDALIETDGGAQQDRVVGGSQRVAQRLAEELGDRVVLDAPVRRIAQDGDGLVVEADGVAARAARAIVAVPPTIAGRIAYEPALPGWRDQLTQRMAMGSVIKCMAVYDEPFWRAEGLSGQVTSTEGPVKVVFDNTPSTGGVGVLIGFLEGAHARALGAVSVDERRAAVVGCFTRYFGPRAATPSEYVERAWAEERWSGGGYAGMLPPGVLTSIGFALRRPCGAIHWAGTETAERFSGYMDGALTAGERAAREVLAAGLDRRVGEVVDA</sequence>
<dbReference type="InterPro" id="IPR050703">
    <property type="entry name" value="Flavin_MAO"/>
</dbReference>
<comment type="caution">
    <text evidence="5">The sequence shown here is derived from an EMBL/GenBank/DDBJ whole genome shotgun (WGS) entry which is preliminary data.</text>
</comment>
<dbReference type="Gene3D" id="1.10.405.10">
    <property type="entry name" value="Guanine Nucleotide Dissociation Inhibitor, domain 1"/>
    <property type="match status" value="1"/>
</dbReference>
<dbReference type="Gene3D" id="3.50.50.60">
    <property type="entry name" value="FAD/NAD(P)-binding domain"/>
    <property type="match status" value="1"/>
</dbReference>
<accession>A0ABU4VL16</accession>
<evidence type="ECO:0000259" key="4">
    <source>
        <dbReference type="Pfam" id="PF01593"/>
    </source>
</evidence>
<dbReference type="Gene3D" id="3.90.660.10">
    <property type="match status" value="1"/>
</dbReference>
<dbReference type="PANTHER" id="PTHR43563">
    <property type="entry name" value="AMINE OXIDASE"/>
    <property type="match status" value="1"/>
</dbReference>
<proteinExistence type="inferred from homology"/>
<evidence type="ECO:0000313" key="6">
    <source>
        <dbReference type="Proteomes" id="UP001277761"/>
    </source>
</evidence>
<evidence type="ECO:0000256" key="1">
    <source>
        <dbReference type="ARBA" id="ARBA00001974"/>
    </source>
</evidence>
<name>A0ABU4VL16_9ACTN</name>
<dbReference type="Proteomes" id="UP001277761">
    <property type="component" value="Unassembled WGS sequence"/>
</dbReference>
<evidence type="ECO:0000256" key="2">
    <source>
        <dbReference type="ARBA" id="ARBA00005995"/>
    </source>
</evidence>
<dbReference type="SUPFAM" id="SSF51905">
    <property type="entry name" value="FAD/NAD(P)-binding domain"/>
    <property type="match status" value="1"/>
</dbReference>
<dbReference type="InterPro" id="IPR002937">
    <property type="entry name" value="Amino_oxidase"/>
</dbReference>
<dbReference type="PRINTS" id="PR00757">
    <property type="entry name" value="AMINEOXDASEF"/>
</dbReference>
<feature type="domain" description="Amine oxidase" evidence="4">
    <location>
        <begin position="15"/>
        <end position="447"/>
    </location>
</feature>
<dbReference type="InterPro" id="IPR001613">
    <property type="entry name" value="Flavin_amine_oxidase"/>
</dbReference>
<dbReference type="EMBL" id="JAXAVX010000006">
    <property type="protein sequence ID" value="MDX8152546.1"/>
    <property type="molecule type" value="Genomic_DNA"/>
</dbReference>
<evidence type="ECO:0000256" key="3">
    <source>
        <dbReference type="ARBA" id="ARBA00023002"/>
    </source>
</evidence>
<keyword evidence="6" id="KW-1185">Reference proteome</keyword>